<keyword evidence="5" id="KW-0735">Signal-anchor</keyword>
<evidence type="ECO:0000256" key="7">
    <source>
        <dbReference type="ARBA" id="ARBA00023034"/>
    </source>
</evidence>
<name>A0A833VDR5_9POAL</name>
<accession>A0A833VDR5</accession>
<evidence type="ECO:0000259" key="11">
    <source>
        <dbReference type="Pfam" id="PF14416"/>
    </source>
</evidence>
<dbReference type="Pfam" id="PF13839">
    <property type="entry name" value="PC-Esterase"/>
    <property type="match status" value="1"/>
</dbReference>
<evidence type="ECO:0000256" key="2">
    <source>
        <dbReference type="ARBA" id="ARBA00007727"/>
    </source>
</evidence>
<dbReference type="InterPro" id="IPR025846">
    <property type="entry name" value="TBL_N"/>
</dbReference>
<evidence type="ECO:0000256" key="9">
    <source>
        <dbReference type="SAM" id="Phobius"/>
    </source>
</evidence>
<sequence length="404" mass="46889">MHFHKEIKPVISFPLILLTSISLLFFHFHTSFSPLKFLHLFLNSNANLENDFSCDYSNGKWVYDERFVGWYTEDCRFLDPGFQCRKNGRNDTRFLHWRWKPHGCDLPLFNGKEMLERSRNKRIVFVGDSIGRNQWESLICMLSTNVSNSSNIYEQFGNPITKHRGFLSMVFKDYNLTVEYYRAPLLVVVDRFKPQNASVTGLRGAIRVDKLPHFAYRWVGADVLVLNTGHWWNIDKTLKMGNYFQVGQALNQTMDIKEAFQRSMETIKSWALNNPKLSKSYIFLRSYASTHFINGTWKHHGTCASALDPYTDTNGFRPESWTNPIISSTIKKMRNHGMRASILNVTYMTEFRKDGHPSKHREPGTPPGGPEDCSHWCLPGVPDTWNEILYANLLAFGYDRARTS</sequence>
<protein>
    <submittedName>
        <fullName evidence="12">Protein trichome birefringence-like 9</fullName>
    </submittedName>
</protein>
<keyword evidence="8 9" id="KW-0472">Membrane</keyword>
<dbReference type="PANTHER" id="PTHR32285:SF53">
    <property type="entry name" value="PROTEIN TRICHOME BIREFRINGENCE-LIKE 9"/>
    <property type="match status" value="1"/>
</dbReference>
<dbReference type="PANTHER" id="PTHR32285">
    <property type="entry name" value="PROTEIN TRICHOME BIREFRINGENCE-LIKE 9-RELATED"/>
    <property type="match status" value="1"/>
</dbReference>
<evidence type="ECO:0000256" key="6">
    <source>
        <dbReference type="ARBA" id="ARBA00022989"/>
    </source>
</evidence>
<organism evidence="12 13">
    <name type="scientific">Carex littledalei</name>
    <dbReference type="NCBI Taxonomy" id="544730"/>
    <lineage>
        <taxon>Eukaryota</taxon>
        <taxon>Viridiplantae</taxon>
        <taxon>Streptophyta</taxon>
        <taxon>Embryophyta</taxon>
        <taxon>Tracheophyta</taxon>
        <taxon>Spermatophyta</taxon>
        <taxon>Magnoliopsida</taxon>
        <taxon>Liliopsida</taxon>
        <taxon>Poales</taxon>
        <taxon>Cyperaceae</taxon>
        <taxon>Cyperoideae</taxon>
        <taxon>Cariceae</taxon>
        <taxon>Carex</taxon>
        <taxon>Carex subgen. Euthyceras</taxon>
    </lineage>
</organism>
<keyword evidence="4 9" id="KW-0812">Transmembrane</keyword>
<keyword evidence="6 9" id="KW-1133">Transmembrane helix</keyword>
<keyword evidence="13" id="KW-1185">Reference proteome</keyword>
<evidence type="ECO:0000313" key="12">
    <source>
        <dbReference type="EMBL" id="KAF3321810.1"/>
    </source>
</evidence>
<dbReference type="GO" id="GO:1990538">
    <property type="term" value="F:xylan O-acetyltransferase activity"/>
    <property type="evidence" value="ECO:0007669"/>
    <property type="project" value="UniProtKB-ARBA"/>
</dbReference>
<comment type="caution">
    <text evidence="12">The sequence shown here is derived from an EMBL/GenBank/DDBJ whole genome shotgun (WGS) entry which is preliminary data.</text>
</comment>
<evidence type="ECO:0000256" key="5">
    <source>
        <dbReference type="ARBA" id="ARBA00022968"/>
    </source>
</evidence>
<dbReference type="EMBL" id="SWLB01000026">
    <property type="protein sequence ID" value="KAF3321810.1"/>
    <property type="molecule type" value="Genomic_DNA"/>
</dbReference>
<dbReference type="Pfam" id="PF14416">
    <property type="entry name" value="PMR5N"/>
    <property type="match status" value="1"/>
</dbReference>
<comment type="subcellular location">
    <subcellularLocation>
        <location evidence="1">Golgi apparatus membrane</location>
        <topology evidence="1">Single-pass type II membrane protein</topology>
    </subcellularLocation>
</comment>
<comment type="similarity">
    <text evidence="2">Belongs to the PC-esterase family. TBL subfamily.</text>
</comment>
<gene>
    <name evidence="12" type="ORF">FCM35_KLT14026</name>
</gene>
<evidence type="ECO:0000313" key="13">
    <source>
        <dbReference type="Proteomes" id="UP000623129"/>
    </source>
</evidence>
<reference evidence="12" key="1">
    <citation type="submission" date="2020-01" db="EMBL/GenBank/DDBJ databases">
        <title>Genome sequence of Kobresia littledalei, the first chromosome-level genome in the family Cyperaceae.</title>
        <authorList>
            <person name="Qu G."/>
        </authorList>
    </citation>
    <scope>NUCLEOTIDE SEQUENCE</scope>
    <source>
        <strain evidence="12">C.B.Clarke</strain>
        <tissue evidence="12">Leaf</tissue>
    </source>
</reference>
<keyword evidence="7" id="KW-0333">Golgi apparatus</keyword>
<dbReference type="AlphaFoldDB" id="A0A833VDR5"/>
<evidence type="ECO:0000256" key="8">
    <source>
        <dbReference type="ARBA" id="ARBA00023136"/>
    </source>
</evidence>
<evidence type="ECO:0000256" key="4">
    <source>
        <dbReference type="ARBA" id="ARBA00022692"/>
    </source>
</evidence>
<feature type="transmembrane region" description="Helical" evidence="9">
    <location>
        <begin position="7"/>
        <end position="28"/>
    </location>
</feature>
<dbReference type="InterPro" id="IPR026057">
    <property type="entry name" value="TBL_C"/>
</dbReference>
<proteinExistence type="inferred from homology"/>
<evidence type="ECO:0000256" key="3">
    <source>
        <dbReference type="ARBA" id="ARBA00022679"/>
    </source>
</evidence>
<dbReference type="OrthoDB" id="630188at2759"/>
<feature type="domain" description="Trichome birefringence-like N-terminal" evidence="11">
    <location>
        <begin position="53"/>
        <end position="105"/>
    </location>
</feature>
<keyword evidence="3" id="KW-0808">Transferase</keyword>
<evidence type="ECO:0000259" key="10">
    <source>
        <dbReference type="Pfam" id="PF13839"/>
    </source>
</evidence>
<dbReference type="InterPro" id="IPR029962">
    <property type="entry name" value="TBL"/>
</dbReference>
<feature type="domain" description="Trichome birefringence-like C-terminal" evidence="10">
    <location>
        <begin position="106"/>
        <end position="391"/>
    </location>
</feature>
<evidence type="ECO:0000256" key="1">
    <source>
        <dbReference type="ARBA" id="ARBA00004323"/>
    </source>
</evidence>
<dbReference type="GO" id="GO:0000139">
    <property type="term" value="C:Golgi membrane"/>
    <property type="evidence" value="ECO:0007669"/>
    <property type="project" value="UniProtKB-SubCell"/>
</dbReference>
<dbReference type="Proteomes" id="UP000623129">
    <property type="component" value="Unassembled WGS sequence"/>
</dbReference>